<dbReference type="OrthoDB" id="9779595at2"/>
<accession>A0A1U9NM91</accession>
<keyword evidence="5" id="KW-0645">Protease</keyword>
<evidence type="ECO:0000256" key="2">
    <source>
        <dbReference type="SAM" id="MobiDB-lite"/>
    </source>
</evidence>
<feature type="domain" description="Band 7" evidence="4">
    <location>
        <begin position="59"/>
        <end position="287"/>
    </location>
</feature>
<dbReference type="RefSeq" id="WP_146662195.1">
    <property type="nucleotide sequence ID" value="NZ_CP019791.1"/>
</dbReference>
<evidence type="ECO:0000259" key="4">
    <source>
        <dbReference type="Pfam" id="PF01145"/>
    </source>
</evidence>
<keyword evidence="3" id="KW-0812">Transmembrane</keyword>
<comment type="subcellular location">
    <subcellularLocation>
        <location evidence="1">Membrane</location>
        <topology evidence="1">Single-pass membrane protein</topology>
    </subcellularLocation>
</comment>
<dbReference type="GO" id="GO:0006508">
    <property type="term" value="P:proteolysis"/>
    <property type="evidence" value="ECO:0007669"/>
    <property type="project" value="UniProtKB-KW"/>
</dbReference>
<name>A0A1U9NM91_9BACT</name>
<feature type="transmembrane region" description="Helical" evidence="3">
    <location>
        <begin position="39"/>
        <end position="60"/>
    </location>
</feature>
<dbReference type="GO" id="GO:0008233">
    <property type="term" value="F:peptidase activity"/>
    <property type="evidence" value="ECO:0007669"/>
    <property type="project" value="UniProtKB-KW"/>
</dbReference>
<dbReference type="Gene3D" id="3.30.479.30">
    <property type="entry name" value="Band 7 domain"/>
    <property type="match status" value="1"/>
</dbReference>
<keyword evidence="6" id="KW-1185">Reference proteome</keyword>
<gene>
    <name evidence="5" type="primary">hflK_1</name>
    <name evidence="5" type="ORF">STSP2_02030</name>
</gene>
<keyword evidence="5" id="KW-0378">Hydrolase</keyword>
<dbReference type="Pfam" id="PF01145">
    <property type="entry name" value="Band_7"/>
    <property type="match status" value="1"/>
</dbReference>
<evidence type="ECO:0000313" key="5">
    <source>
        <dbReference type="EMBL" id="AQT68854.1"/>
    </source>
</evidence>
<evidence type="ECO:0000313" key="6">
    <source>
        <dbReference type="Proteomes" id="UP000189674"/>
    </source>
</evidence>
<dbReference type="STRING" id="1936003.STSP2_02030"/>
<keyword evidence="3" id="KW-0472">Membrane</keyword>
<proteinExistence type="predicted"/>
<evidence type="ECO:0000256" key="1">
    <source>
        <dbReference type="ARBA" id="ARBA00004167"/>
    </source>
</evidence>
<dbReference type="PANTHER" id="PTHR42911:SF2">
    <property type="entry name" value="PROHIBITIN FAMILY PROTEIN"/>
    <property type="match status" value="1"/>
</dbReference>
<dbReference type="AlphaFoldDB" id="A0A1U9NM91"/>
<dbReference type="PANTHER" id="PTHR42911">
    <property type="entry name" value="MODULATOR OF FTSH PROTEASE HFLC"/>
    <property type="match status" value="1"/>
</dbReference>
<sequence length="422" mass="47113">MSDKDIKQNEAQIEAEEARPVENDPGMESLKNALAKTFVVLKVIMAFVIVAFIASGVFSVEQNERAIRLRFGAVTGDILEPGLHWAFPEPIDEIVVLPVTKSQTLEIDKLWYNETEREKLTGNKRRPGPTLNPLEDGYCLTRNENVVGSTGGDYNIVHSKWMLTYTIDYPEKFFRNVYVAEAKPGQDVLAVMQDSIEPMLEALTMDAITATLLQYTIDDAIVSKSSISEDAAMLLQEKLNDIDTGIDVESLRVAGQITWPRQVDQAFQRSNQAKQESDAMISQARGYARRILSETGGAGAETILADLQGDELDGEQRAELLTQLAGKSQEVIADARAHKTNIVEAAKANANYLTQLLPEYRKRPELVLQRIYQDAVEEVLDNAQEKIIVQPGKEGTDRQLRILINRDPARVRNNDDEQGQGR</sequence>
<protein>
    <submittedName>
        <fullName evidence="5">Modulator of FtsH protease HflK</fullName>
    </submittedName>
</protein>
<evidence type="ECO:0000256" key="3">
    <source>
        <dbReference type="SAM" id="Phobius"/>
    </source>
</evidence>
<dbReference type="InterPro" id="IPR001107">
    <property type="entry name" value="Band_7"/>
</dbReference>
<dbReference type="Proteomes" id="UP000189674">
    <property type="component" value="Chromosome"/>
</dbReference>
<feature type="region of interest" description="Disordered" evidence="2">
    <location>
        <begin position="1"/>
        <end position="25"/>
    </location>
</feature>
<keyword evidence="3" id="KW-1133">Transmembrane helix</keyword>
<dbReference type="KEGG" id="alus:STSP2_02030"/>
<dbReference type="InterPro" id="IPR036013">
    <property type="entry name" value="Band_7/SPFH_dom_sf"/>
</dbReference>
<dbReference type="GO" id="GO:0016020">
    <property type="term" value="C:membrane"/>
    <property type="evidence" value="ECO:0007669"/>
    <property type="project" value="UniProtKB-SubCell"/>
</dbReference>
<dbReference type="EMBL" id="CP019791">
    <property type="protein sequence ID" value="AQT68854.1"/>
    <property type="molecule type" value="Genomic_DNA"/>
</dbReference>
<organism evidence="5 6">
    <name type="scientific">Anaerohalosphaera lusitana</name>
    <dbReference type="NCBI Taxonomy" id="1936003"/>
    <lineage>
        <taxon>Bacteria</taxon>
        <taxon>Pseudomonadati</taxon>
        <taxon>Planctomycetota</taxon>
        <taxon>Phycisphaerae</taxon>
        <taxon>Sedimentisphaerales</taxon>
        <taxon>Anaerohalosphaeraceae</taxon>
        <taxon>Anaerohalosphaera</taxon>
    </lineage>
</organism>
<reference evidence="6" key="1">
    <citation type="submission" date="2017-02" db="EMBL/GenBank/DDBJ databases">
        <title>Comparative genomics and description of representatives of a novel lineage of planctomycetes thriving in anoxic sediments.</title>
        <authorList>
            <person name="Spring S."/>
            <person name="Bunk B."/>
            <person name="Sproer C."/>
        </authorList>
    </citation>
    <scope>NUCLEOTIDE SEQUENCE [LARGE SCALE GENOMIC DNA]</scope>
    <source>
        <strain evidence="6">ST-NAGAB-D1</strain>
    </source>
</reference>